<dbReference type="GeneID" id="8312183"/>
<evidence type="ECO:0000259" key="2">
    <source>
        <dbReference type="Pfam" id="PF04419"/>
    </source>
</evidence>
<dbReference type="InterPro" id="IPR007513">
    <property type="entry name" value="SERF-like_N"/>
</dbReference>
<dbReference type="VEuPathDB" id="FungiDB:PCH_Pc22g16980"/>
<evidence type="ECO:0000313" key="3">
    <source>
        <dbReference type="EMBL" id="CAP98986.1"/>
    </source>
</evidence>
<feature type="domain" description="Small EDRK-rich factor-like N-terminal" evidence="2">
    <location>
        <begin position="84"/>
        <end position="119"/>
    </location>
</feature>
<reference evidence="3 4" key="1">
    <citation type="journal article" date="2008" name="Nat. Biotechnol.">
        <title>Genome sequencing and analysis of the filamentous fungus Penicillium chrysogenum.</title>
        <authorList>
            <person name="van den Berg M.A."/>
            <person name="Albang R."/>
            <person name="Albermann K."/>
            <person name="Badger J.H."/>
            <person name="Daran J.-M."/>
            <person name="Driessen A.J.M."/>
            <person name="Garcia-Estrada C."/>
            <person name="Fedorova N.D."/>
            <person name="Harris D.M."/>
            <person name="Heijne W.H.M."/>
            <person name="Joardar V.S."/>
            <person name="Kiel J.A.K.W."/>
            <person name="Kovalchuk A."/>
            <person name="Martin J.F."/>
            <person name="Nierman W.C."/>
            <person name="Nijland J.G."/>
            <person name="Pronk J.T."/>
            <person name="Roubos J.A."/>
            <person name="van der Klei I.J."/>
            <person name="van Peij N.N.M.E."/>
            <person name="Veenhuis M."/>
            <person name="von Doehren H."/>
            <person name="Wagner C."/>
            <person name="Wortman J.R."/>
            <person name="Bovenberg R.A.L."/>
        </authorList>
    </citation>
    <scope>NUCLEOTIDE SEQUENCE [LARGE SCALE GENOMIC DNA]</scope>
    <source>
        <strain evidence="4">ATCC 28089 / DSM 1075 / NRRL 1951 / Wisconsin 54-1255</strain>
    </source>
</reference>
<organism evidence="3 4">
    <name type="scientific">Penicillium rubens (strain ATCC 28089 / DSM 1075 / NRRL 1951 / Wisconsin 54-1255)</name>
    <name type="common">Penicillium chrysogenum</name>
    <dbReference type="NCBI Taxonomy" id="500485"/>
    <lineage>
        <taxon>Eukaryota</taxon>
        <taxon>Fungi</taxon>
        <taxon>Dikarya</taxon>
        <taxon>Ascomycota</taxon>
        <taxon>Pezizomycotina</taxon>
        <taxon>Eurotiomycetes</taxon>
        <taxon>Eurotiomycetidae</taxon>
        <taxon>Eurotiales</taxon>
        <taxon>Aspergillaceae</taxon>
        <taxon>Penicillium</taxon>
        <taxon>Penicillium chrysogenum species complex</taxon>
    </lineage>
</organism>
<dbReference type="eggNOG" id="KOG4488">
    <property type="taxonomic scope" value="Eukaryota"/>
</dbReference>
<accession>B6HS08</accession>
<dbReference type="AlphaFoldDB" id="B6HS08"/>
<feature type="compositionally biased region" description="Polar residues" evidence="1">
    <location>
        <begin position="103"/>
        <end position="112"/>
    </location>
</feature>
<keyword evidence="4" id="KW-1185">Reference proteome</keyword>
<dbReference type="OrthoDB" id="18018at2759"/>
<dbReference type="HOGENOM" id="CLU_1759422_0_0_1"/>
<dbReference type="BioCyc" id="PCHR:PC22G16980-MONOMER"/>
<name>B6HS08_PENRW</name>
<feature type="region of interest" description="Disordered" evidence="1">
    <location>
        <begin position="87"/>
        <end position="148"/>
    </location>
</feature>
<protein>
    <submittedName>
        <fullName evidence="3">Pc22g16980 protein</fullName>
    </submittedName>
</protein>
<dbReference type="EMBL" id="AM920437">
    <property type="protein sequence ID" value="CAP98986.1"/>
    <property type="molecule type" value="Genomic_DNA"/>
</dbReference>
<proteinExistence type="predicted"/>
<gene>
    <name evidence="3" type="ORF">Pc22g16980</name>
    <name evidence="3" type="ORF">PCH_Pc22g16980</name>
</gene>
<feature type="compositionally biased region" description="Basic and acidic residues" evidence="1">
    <location>
        <begin position="116"/>
        <end position="139"/>
    </location>
</feature>
<sequence length="148" mass="16549">MNTVQRILNHTCINVDLARYLKGKIHFSEGIQKVLDEWNSCDSPESSRPLQTPEVFFSLSHSPTVSPATTFNTLEHNWNNIITMTRGNQRDNDRAKALKKAGNTKSKNTLSGSEFARSKEDAAAIMREKQRKADEKKAAESAAGKSKK</sequence>
<dbReference type="Pfam" id="PF04419">
    <property type="entry name" value="SERF-like_N"/>
    <property type="match status" value="1"/>
</dbReference>
<evidence type="ECO:0000256" key="1">
    <source>
        <dbReference type="SAM" id="MobiDB-lite"/>
    </source>
</evidence>
<dbReference type="Proteomes" id="UP000000724">
    <property type="component" value="Contig Pc00c22"/>
</dbReference>
<evidence type="ECO:0000313" key="4">
    <source>
        <dbReference type="Proteomes" id="UP000000724"/>
    </source>
</evidence>
<dbReference type="KEGG" id="pcs:N7525_004693"/>
<dbReference type="STRING" id="500485.B6HS08"/>